<evidence type="ECO:0000256" key="4">
    <source>
        <dbReference type="ARBA" id="ARBA00022741"/>
    </source>
</evidence>
<dbReference type="SUPFAM" id="SSF51998">
    <property type="entry name" value="PFL-like glycyl radical enzymes"/>
    <property type="match status" value="1"/>
</dbReference>
<evidence type="ECO:0000256" key="3">
    <source>
        <dbReference type="ARBA" id="ARBA00022533"/>
    </source>
</evidence>
<evidence type="ECO:0000256" key="2">
    <source>
        <dbReference type="ARBA" id="ARBA00012274"/>
    </source>
</evidence>
<dbReference type="EMBL" id="JAIRBC010000017">
    <property type="protein sequence ID" value="MCG2461579.1"/>
    <property type="molecule type" value="Genomic_DNA"/>
</dbReference>
<dbReference type="Gene3D" id="3.20.70.20">
    <property type="match status" value="1"/>
</dbReference>
<dbReference type="InterPro" id="IPR013509">
    <property type="entry name" value="RNR_lsu_N"/>
</dbReference>
<dbReference type="PROSITE" id="PS00089">
    <property type="entry name" value="RIBORED_LARGE"/>
    <property type="match status" value="1"/>
</dbReference>
<reference evidence="12" key="1">
    <citation type="submission" date="2023-02" db="EMBL/GenBank/DDBJ databases">
        <title>Genome of Flavobacteriaceae gen. nov. sp. strain F89.</title>
        <authorList>
            <person name="Wang Y."/>
        </authorList>
    </citation>
    <scope>NUCLEOTIDE SEQUENCE</scope>
    <source>
        <strain evidence="12">F89</strain>
    </source>
</reference>
<keyword evidence="3" id="KW-0021">Allosteric enzyme</keyword>
<evidence type="ECO:0000256" key="6">
    <source>
        <dbReference type="ARBA" id="ARBA00023002"/>
    </source>
</evidence>
<evidence type="ECO:0000256" key="8">
    <source>
        <dbReference type="ARBA" id="ARBA00047754"/>
    </source>
</evidence>
<dbReference type="RefSeq" id="WP_317902720.1">
    <property type="nucleotide sequence ID" value="NZ_JAIRBC010000017.1"/>
</dbReference>
<dbReference type="PANTHER" id="PTHR11573:SF6">
    <property type="entry name" value="RIBONUCLEOSIDE-DIPHOSPHATE REDUCTASE LARGE SUBUNIT"/>
    <property type="match status" value="1"/>
</dbReference>
<comment type="catalytic activity">
    <reaction evidence="8 10">
        <text>a 2'-deoxyribonucleoside 5'-diphosphate + [thioredoxin]-disulfide + H2O = a ribonucleoside 5'-diphosphate + [thioredoxin]-dithiol</text>
        <dbReference type="Rhea" id="RHEA:23252"/>
        <dbReference type="Rhea" id="RHEA-COMP:10698"/>
        <dbReference type="Rhea" id="RHEA-COMP:10700"/>
        <dbReference type="ChEBI" id="CHEBI:15377"/>
        <dbReference type="ChEBI" id="CHEBI:29950"/>
        <dbReference type="ChEBI" id="CHEBI:50058"/>
        <dbReference type="ChEBI" id="CHEBI:57930"/>
        <dbReference type="ChEBI" id="CHEBI:73316"/>
        <dbReference type="EC" id="1.17.4.1"/>
    </reaction>
</comment>
<dbReference type="Pfam" id="PF02867">
    <property type="entry name" value="Ribonuc_red_lgC"/>
    <property type="match status" value="1"/>
</dbReference>
<dbReference type="InterPro" id="IPR008926">
    <property type="entry name" value="RNR_R1-su_N"/>
</dbReference>
<gene>
    <name evidence="12" type="ORF">K8352_12535</name>
</gene>
<dbReference type="PROSITE" id="PS51161">
    <property type="entry name" value="ATP_CONE"/>
    <property type="match status" value="1"/>
</dbReference>
<comment type="caution">
    <text evidence="12">The sequence shown here is derived from an EMBL/GenBank/DDBJ whole genome shotgun (WGS) entry which is preliminary data.</text>
</comment>
<dbReference type="InterPro" id="IPR005144">
    <property type="entry name" value="ATP-cone_dom"/>
</dbReference>
<organism evidence="12 13">
    <name type="scientific">Cerina litoralis</name>
    <dbReference type="NCBI Taxonomy" id="2874477"/>
    <lineage>
        <taxon>Bacteria</taxon>
        <taxon>Pseudomonadati</taxon>
        <taxon>Bacteroidota</taxon>
        <taxon>Flavobacteriia</taxon>
        <taxon>Flavobacteriales</taxon>
        <taxon>Flavobacteriaceae</taxon>
        <taxon>Cerina</taxon>
    </lineage>
</organism>
<comment type="similarity">
    <text evidence="1 10">Belongs to the ribonucleoside diphosphate reductase large chain family.</text>
</comment>
<dbReference type="InterPro" id="IPR039718">
    <property type="entry name" value="Rrm1"/>
</dbReference>
<evidence type="ECO:0000256" key="5">
    <source>
        <dbReference type="ARBA" id="ARBA00022840"/>
    </source>
</evidence>
<accession>A0AAE3JQ82</accession>
<dbReference type="FunFam" id="3.20.70.20:FF:000010">
    <property type="entry name" value="Ribonucleoside-diphosphate reductase"/>
    <property type="match status" value="1"/>
</dbReference>
<dbReference type="GO" id="GO:0009263">
    <property type="term" value="P:deoxyribonucleotide biosynthetic process"/>
    <property type="evidence" value="ECO:0007669"/>
    <property type="project" value="UniProtKB-KW"/>
</dbReference>
<dbReference type="Proteomes" id="UP001200642">
    <property type="component" value="Unassembled WGS sequence"/>
</dbReference>
<dbReference type="GO" id="GO:0005971">
    <property type="term" value="C:ribonucleoside-diphosphate reductase complex"/>
    <property type="evidence" value="ECO:0007669"/>
    <property type="project" value="TreeGrafter"/>
</dbReference>
<dbReference type="GO" id="GO:0005524">
    <property type="term" value="F:ATP binding"/>
    <property type="evidence" value="ECO:0007669"/>
    <property type="project" value="UniProtKB-UniRule"/>
</dbReference>
<evidence type="ECO:0000313" key="12">
    <source>
        <dbReference type="EMBL" id="MCG2461579.1"/>
    </source>
</evidence>
<name>A0AAE3JQ82_9FLAO</name>
<dbReference type="AlphaFoldDB" id="A0AAE3JQ82"/>
<evidence type="ECO:0000256" key="10">
    <source>
        <dbReference type="RuleBase" id="RU003410"/>
    </source>
</evidence>
<dbReference type="NCBIfam" id="TIGR02506">
    <property type="entry name" value="NrdE_NrdA"/>
    <property type="match status" value="1"/>
</dbReference>
<dbReference type="EC" id="1.17.4.1" evidence="2 10"/>
<evidence type="ECO:0000256" key="7">
    <source>
        <dbReference type="ARBA" id="ARBA00023116"/>
    </source>
</evidence>
<dbReference type="Pfam" id="PF00317">
    <property type="entry name" value="Ribonuc_red_lgN"/>
    <property type="match status" value="1"/>
</dbReference>
<feature type="domain" description="ATP-cone" evidence="11">
    <location>
        <begin position="1"/>
        <end position="91"/>
    </location>
</feature>
<evidence type="ECO:0000313" key="13">
    <source>
        <dbReference type="Proteomes" id="UP001200642"/>
    </source>
</evidence>
<evidence type="ECO:0000256" key="9">
    <source>
        <dbReference type="PROSITE-ProRule" id="PRU00492"/>
    </source>
</evidence>
<evidence type="ECO:0000259" key="11">
    <source>
        <dbReference type="PROSITE" id="PS51161"/>
    </source>
</evidence>
<dbReference type="InterPro" id="IPR013346">
    <property type="entry name" value="NrdE_NrdA_C"/>
</dbReference>
<dbReference type="PANTHER" id="PTHR11573">
    <property type="entry name" value="RIBONUCLEOSIDE-DIPHOSPHATE REDUCTASE LARGE CHAIN"/>
    <property type="match status" value="1"/>
</dbReference>
<evidence type="ECO:0000256" key="1">
    <source>
        <dbReference type="ARBA" id="ARBA00010406"/>
    </source>
</evidence>
<dbReference type="GO" id="GO:0004748">
    <property type="term" value="F:ribonucleoside-diphosphate reductase activity, thioredoxin disulfide as acceptor"/>
    <property type="evidence" value="ECO:0007669"/>
    <property type="project" value="UniProtKB-EC"/>
</dbReference>
<keyword evidence="13" id="KW-1185">Reference proteome</keyword>
<sequence length="819" mass="92728">MFVVKRDGRKEPMMFDKITARVRKLCYGLNDLVDPVKVAMRVIEGLYDGVTTSELDNLAAEIAATLTTAHPDYAKLAARISVSNLHKNTKKSFSETMKDLYDYVNPRTGKKAPLLSDEVYRVISENAEVLDSTIIYNRDFSYDYFGFKTLERSYLLKINGKIAERPQHMLMRVSVGIHLNDLESVVETYELMSKKYFTHATPTLFNSGTPKPQMSSCFLLAMKDDSIDGIYDTLKNTAKISQSAGGIGLSIHNVRATGSYIAGTNGTSNGIVPMLKVFNDTARYVDQGGGKRKGSFAVYVEPWHADIFDFLDLKKNHGKEEMRARDLFYALWIPDLFMKRVEANDNWTLMCPNECPGLYTNHSEAFEELYLKYEAENKGRKTVRARELWEKILESQIETGTPYMLYKDAANRKSNQRNLGTIRSSNLCTEIMEYTSPDEIAVCNLASIALPMFIKNGEFDHKELFRVTKRVTKNLNRVIDRNYYPVKEAENSNMRHRPIGLGIQGLADVFIMLRLPFTSDEAKKLNQDIFETLYFAAVTSSMEMAKEEGAYSSFKGSPISQGEFQHNLWGIKDEGLSGRWDWAKLRKDVKKNGVRNSLLVAPMPTASTSQILGNNECFEPYTSNIYTRRVLSGEFIVVNKHLLEDLVNLGLWNENIKQELMRANGSVQDIEGIPADIKELYKTVWELSMKDIIDMSRQRGYFIDQSQSLNLFMENANYSKLTSMHFYAWKSGLKTGMYYLRTKAAVDAIKFTLDNSKKKEDPAAVAPVLEATSANAIALEVEAAVEEADVRPMDPEEMKALIARSKEGQADDDCLMCGS</sequence>
<comment type="function">
    <text evidence="10">Provides the precursors necessary for DNA synthesis. Catalyzes the biosynthesis of deoxyribonucleotides from the corresponding ribonucleotides.</text>
</comment>
<protein>
    <recommendedName>
        <fullName evidence="2 10">Ribonucleoside-diphosphate reductase</fullName>
        <ecNumber evidence="2 10">1.17.4.1</ecNumber>
    </recommendedName>
</protein>
<keyword evidence="4 9" id="KW-0547">Nucleotide-binding</keyword>
<keyword evidence="5 9" id="KW-0067">ATP-binding</keyword>
<dbReference type="SUPFAM" id="SSF48168">
    <property type="entry name" value="R1 subunit of ribonucleotide reductase, N-terminal domain"/>
    <property type="match status" value="1"/>
</dbReference>
<proteinExistence type="inferred from homology"/>
<dbReference type="InterPro" id="IPR000788">
    <property type="entry name" value="RNR_lg_C"/>
</dbReference>
<keyword evidence="7 10" id="KW-0215">Deoxyribonucleotide synthesis</keyword>
<keyword evidence="6 10" id="KW-0560">Oxidoreductase</keyword>
<dbReference type="Pfam" id="PF03477">
    <property type="entry name" value="ATP-cone"/>
    <property type="match status" value="1"/>
</dbReference>
<dbReference type="CDD" id="cd01679">
    <property type="entry name" value="RNR_I"/>
    <property type="match status" value="1"/>
</dbReference>
<dbReference type="PRINTS" id="PR01183">
    <property type="entry name" value="RIBORDTASEM1"/>
</dbReference>